<accession>A0ABU0ZN67</accession>
<dbReference type="SMART" id="SM01130">
    <property type="entry name" value="DHDPS"/>
    <property type="match status" value="1"/>
</dbReference>
<dbReference type="EC" id="4.2.1.41" evidence="3"/>
<comment type="caution">
    <text evidence="3">The sequence shown here is derived from an EMBL/GenBank/DDBJ whole genome shotgun (WGS) entry which is preliminary data.</text>
</comment>
<dbReference type="PRINTS" id="PR00146">
    <property type="entry name" value="DHPICSNTHASE"/>
</dbReference>
<evidence type="ECO:0000256" key="1">
    <source>
        <dbReference type="ARBA" id="ARBA00023239"/>
    </source>
</evidence>
<dbReference type="RefSeq" id="WP_308715760.1">
    <property type="nucleotide sequence ID" value="NZ_JAVHUY010000031.1"/>
</dbReference>
<dbReference type="InterPro" id="IPR013785">
    <property type="entry name" value="Aldolase_TIM"/>
</dbReference>
<dbReference type="PANTHER" id="PTHR12128:SF72">
    <property type="entry name" value="DIHYDRODIPICOLINATE SYNTHASE"/>
    <property type="match status" value="1"/>
</dbReference>
<proteinExistence type="inferred from homology"/>
<comment type="similarity">
    <text evidence="2">Belongs to the DapA family.</text>
</comment>
<evidence type="ECO:0000313" key="4">
    <source>
        <dbReference type="Proteomes" id="UP001230908"/>
    </source>
</evidence>
<dbReference type="EMBL" id="JAVHUY010000031">
    <property type="protein sequence ID" value="MDQ7908489.1"/>
    <property type="molecule type" value="Genomic_DNA"/>
</dbReference>
<dbReference type="GO" id="GO:0047448">
    <property type="term" value="F:5-dehydro-4-deoxyglucarate dehydratase activity"/>
    <property type="evidence" value="ECO:0007669"/>
    <property type="project" value="UniProtKB-EC"/>
</dbReference>
<dbReference type="EC" id="4.3.3.7" evidence="3"/>
<dbReference type="PANTHER" id="PTHR12128">
    <property type="entry name" value="DIHYDRODIPICOLINATE SYNTHASE"/>
    <property type="match status" value="1"/>
</dbReference>
<dbReference type="CDD" id="cd00408">
    <property type="entry name" value="DHDPS-like"/>
    <property type="match status" value="1"/>
</dbReference>
<keyword evidence="1 2" id="KW-0456">Lyase</keyword>
<gene>
    <name evidence="3" type="ORF">RB614_28565</name>
</gene>
<evidence type="ECO:0000256" key="2">
    <source>
        <dbReference type="PIRNR" id="PIRNR001365"/>
    </source>
</evidence>
<dbReference type="SUPFAM" id="SSF51569">
    <property type="entry name" value="Aldolase"/>
    <property type="match status" value="1"/>
</dbReference>
<dbReference type="Pfam" id="PF00701">
    <property type="entry name" value="DHDPS"/>
    <property type="match status" value="1"/>
</dbReference>
<dbReference type="EC" id="4.1.3.3" evidence="3"/>
<dbReference type="Proteomes" id="UP001230908">
    <property type="component" value="Unassembled WGS sequence"/>
</dbReference>
<dbReference type="GO" id="GO:0008840">
    <property type="term" value="F:4-hydroxy-tetrahydrodipicolinate synthase activity"/>
    <property type="evidence" value="ECO:0007669"/>
    <property type="project" value="UniProtKB-EC"/>
</dbReference>
<name>A0ABU0ZN67_9ACTN</name>
<organism evidence="3 4">
    <name type="scientific">Phytohabitans maris</name>
    <dbReference type="NCBI Taxonomy" id="3071409"/>
    <lineage>
        <taxon>Bacteria</taxon>
        <taxon>Bacillati</taxon>
        <taxon>Actinomycetota</taxon>
        <taxon>Actinomycetes</taxon>
        <taxon>Micromonosporales</taxon>
        <taxon>Micromonosporaceae</taxon>
    </lineage>
</organism>
<evidence type="ECO:0000313" key="3">
    <source>
        <dbReference type="EMBL" id="MDQ7908489.1"/>
    </source>
</evidence>
<sequence length="301" mass="31732">MQPWHGVVVATATPFRPDLSLDLDRYAAHVAWLAGAGCHGVTPAGSLGEYQVLTDAERADLVRAAVEAAPPGCSVVPGVSAYGAVEARGWAEHAASAGAGALLLLPPNAYRAGPDEVVAHYAEVAKVGLPIVAYNNPYDTRVDLTPELLARIADEVPEVVAVKEFSGDVRRIYRLRELAPRLDVLAGADDVLLELLVGGAVGWIAGFPNALPEISVALYELGRAGRLDEALPLYQALHPIFRWDSRHTFIQAIKIAMDEVGRYGGPVRLPRLPLADADAAAVRADLATALAYPAPPVPAGA</sequence>
<reference evidence="3 4" key="1">
    <citation type="submission" date="2023-08" db="EMBL/GenBank/DDBJ databases">
        <title>Phytohabitans sansha sp. nov., isolated from marine sediment.</title>
        <authorList>
            <person name="Zhao Y."/>
            <person name="Yi K."/>
        </authorList>
    </citation>
    <scope>NUCLEOTIDE SEQUENCE [LARGE SCALE GENOMIC DNA]</scope>
    <source>
        <strain evidence="3 4">ZYX-F-186</strain>
    </source>
</reference>
<dbReference type="PIRSF" id="PIRSF001365">
    <property type="entry name" value="DHDPS"/>
    <property type="match status" value="1"/>
</dbReference>
<protein>
    <submittedName>
        <fullName evidence="3">Dihydrodipicolinate synthase family protein</fullName>
        <ecNumber evidence="3">4.1.3.3</ecNumber>
        <ecNumber evidence="3">4.2.1.41</ecNumber>
        <ecNumber evidence="3">4.3.3.7</ecNumber>
    </submittedName>
</protein>
<dbReference type="GO" id="GO:0008747">
    <property type="term" value="F:N-acetylneuraminate lyase activity"/>
    <property type="evidence" value="ECO:0007669"/>
    <property type="project" value="UniProtKB-EC"/>
</dbReference>
<keyword evidence="4" id="KW-1185">Reference proteome</keyword>
<dbReference type="Gene3D" id="3.20.20.70">
    <property type="entry name" value="Aldolase class I"/>
    <property type="match status" value="1"/>
</dbReference>
<dbReference type="InterPro" id="IPR002220">
    <property type="entry name" value="DapA-like"/>
</dbReference>